<gene>
    <name evidence="1" type="ORF">ACOC_LOCUS1032</name>
</gene>
<evidence type="ECO:0000313" key="3">
    <source>
        <dbReference type="WBParaSite" id="ACOC_0000103101-mRNA-1"/>
    </source>
</evidence>
<dbReference type="OrthoDB" id="5793088at2759"/>
<dbReference type="WBParaSite" id="ACOC_0000103101-mRNA-1">
    <property type="protein sequence ID" value="ACOC_0000103101-mRNA-1"/>
    <property type="gene ID" value="ACOC_0000103101"/>
</dbReference>
<evidence type="ECO:0000313" key="1">
    <source>
        <dbReference type="EMBL" id="VDM52617.1"/>
    </source>
</evidence>
<dbReference type="AlphaFoldDB" id="A0A0R3PBG4"/>
<keyword evidence="2" id="KW-1185">Reference proteome</keyword>
<evidence type="ECO:0000313" key="2">
    <source>
        <dbReference type="Proteomes" id="UP000267027"/>
    </source>
</evidence>
<dbReference type="EMBL" id="UYYA01000133">
    <property type="protein sequence ID" value="VDM52617.1"/>
    <property type="molecule type" value="Genomic_DNA"/>
</dbReference>
<name>A0A0R3PBG4_ANGCS</name>
<organism evidence="3">
    <name type="scientific">Angiostrongylus costaricensis</name>
    <name type="common">Nematode worm</name>
    <dbReference type="NCBI Taxonomy" id="334426"/>
    <lineage>
        <taxon>Eukaryota</taxon>
        <taxon>Metazoa</taxon>
        <taxon>Ecdysozoa</taxon>
        <taxon>Nematoda</taxon>
        <taxon>Chromadorea</taxon>
        <taxon>Rhabditida</taxon>
        <taxon>Rhabditina</taxon>
        <taxon>Rhabditomorpha</taxon>
        <taxon>Strongyloidea</taxon>
        <taxon>Metastrongylidae</taxon>
        <taxon>Angiostrongylus</taxon>
    </lineage>
</organism>
<reference evidence="3" key="1">
    <citation type="submission" date="2016-04" db="UniProtKB">
        <authorList>
            <consortium name="WormBaseParasite"/>
        </authorList>
    </citation>
    <scope>IDENTIFICATION</scope>
</reference>
<proteinExistence type="predicted"/>
<dbReference type="Proteomes" id="UP000267027">
    <property type="component" value="Unassembled WGS sequence"/>
</dbReference>
<sequence length="156" mass="17245">MVFSTGAGVAAQVPSIAPSADAARGFVKRIVMEAVFDVLEQQGRAAGLSDPIIQIILDQLTVNIMYQPLECNTVGVNPRPNVNTSRKAMENIIHEYYSDLFDSYLQLQSYEIKEDGYVVPSAPAFEIRYTVSFVKNRTTSARSHRRTGSAVHMFAV</sequence>
<reference evidence="1 2" key="2">
    <citation type="submission" date="2018-11" db="EMBL/GenBank/DDBJ databases">
        <authorList>
            <consortium name="Pathogen Informatics"/>
        </authorList>
    </citation>
    <scope>NUCLEOTIDE SEQUENCE [LARGE SCALE GENOMIC DNA]</scope>
    <source>
        <strain evidence="1 2">Costa Rica</strain>
    </source>
</reference>
<protein>
    <submittedName>
        <fullName evidence="3">Trafficking protein particle complex subunit</fullName>
    </submittedName>
</protein>
<accession>A0A0R3PBG4</accession>